<sequence length="250" mass="27774">MCLRGGDLSFLLDPESQQVTFAIEDSTGLIFCHTGHDIRQPKTHLVVGLKYQTAVNVDKEANEARLPISSPRFQPNSSSINGILLCQDFTNTASTASTANTCYWLIVIGVTISTLLTVVTMRPTSPARLAPRSWAPTVCLRPLFLRAATAVRTSTTKAQYASRLFSFQTARSGLAQNSGAKPKIPYAAFSFEHLGISNKWNKCIMIFFITMGTIETYLWYKYLPAWWKAHSNTATEFEKQRDGPQSHTAN</sequence>
<accession>A0ABR3CYF9</accession>
<evidence type="ECO:0000313" key="2">
    <source>
        <dbReference type="Proteomes" id="UP001451303"/>
    </source>
</evidence>
<dbReference type="Proteomes" id="UP001451303">
    <property type="component" value="Unassembled WGS sequence"/>
</dbReference>
<gene>
    <name evidence="1" type="ORF">QR685DRAFT_548408</name>
</gene>
<keyword evidence="2" id="KW-1185">Reference proteome</keyword>
<comment type="caution">
    <text evidence="1">The sequence shown here is derived from an EMBL/GenBank/DDBJ whole genome shotgun (WGS) entry which is preliminary data.</text>
</comment>
<name>A0ABR3CYF9_NEUIN</name>
<proteinExistence type="predicted"/>
<organism evidence="1 2">
    <name type="scientific">Neurospora intermedia</name>
    <dbReference type="NCBI Taxonomy" id="5142"/>
    <lineage>
        <taxon>Eukaryota</taxon>
        <taxon>Fungi</taxon>
        <taxon>Dikarya</taxon>
        <taxon>Ascomycota</taxon>
        <taxon>Pezizomycotina</taxon>
        <taxon>Sordariomycetes</taxon>
        <taxon>Sordariomycetidae</taxon>
        <taxon>Sordariales</taxon>
        <taxon>Sordariaceae</taxon>
        <taxon>Neurospora</taxon>
    </lineage>
</organism>
<reference evidence="1 2" key="1">
    <citation type="submission" date="2023-09" db="EMBL/GenBank/DDBJ databases">
        <title>Multi-omics analysis of a traditional fermented food reveals byproduct-associated fungal strains for waste-to-food upcycling.</title>
        <authorList>
            <consortium name="Lawrence Berkeley National Laboratory"/>
            <person name="Rekdal V.M."/>
            <person name="Villalobos-Escobedo J.M."/>
            <person name="Rodriguez-Valeron N."/>
            <person name="Garcia M.O."/>
            <person name="Vasquez D.P."/>
            <person name="Damayanti I."/>
            <person name="Sorensen P.M."/>
            <person name="Baidoo E.E."/>
            <person name="De Carvalho A.C."/>
            <person name="Riley R."/>
            <person name="Lipzen A."/>
            <person name="He G."/>
            <person name="Yan M."/>
            <person name="Haridas S."/>
            <person name="Daum C."/>
            <person name="Yoshinaga Y."/>
            <person name="Ng V."/>
            <person name="Grigoriev I.V."/>
            <person name="Munk R."/>
            <person name="Nuraida L."/>
            <person name="Wijaya C.H."/>
            <person name="Morales P.-C."/>
            <person name="Keasling J.D."/>
        </authorList>
    </citation>
    <scope>NUCLEOTIDE SEQUENCE [LARGE SCALE GENOMIC DNA]</scope>
    <source>
        <strain evidence="1 2">FGSC 2613</strain>
    </source>
</reference>
<evidence type="ECO:0000313" key="1">
    <source>
        <dbReference type="EMBL" id="KAL0465467.1"/>
    </source>
</evidence>
<protein>
    <submittedName>
        <fullName evidence="1">Uncharacterized protein</fullName>
    </submittedName>
</protein>
<dbReference type="EMBL" id="JAVLET010000016">
    <property type="protein sequence ID" value="KAL0465467.1"/>
    <property type="molecule type" value="Genomic_DNA"/>
</dbReference>